<feature type="transmembrane region" description="Helical" evidence="1">
    <location>
        <begin position="25"/>
        <end position="43"/>
    </location>
</feature>
<sequence length="77" mass="8377">MIWLSAVIGVTAGAGFALTQKRVPLWLRIAFILAALVVIVWFVQDKTFMPEVLIALAAFGLSLSTVHAALARRSLRV</sequence>
<evidence type="ECO:0000313" key="2">
    <source>
        <dbReference type="EMBL" id="GAA2119813.1"/>
    </source>
</evidence>
<organism evidence="2 3">
    <name type="scientific">Nocardioides bigeumensis</name>
    <dbReference type="NCBI Taxonomy" id="433657"/>
    <lineage>
        <taxon>Bacteria</taxon>
        <taxon>Bacillati</taxon>
        <taxon>Actinomycetota</taxon>
        <taxon>Actinomycetes</taxon>
        <taxon>Propionibacteriales</taxon>
        <taxon>Nocardioidaceae</taxon>
        <taxon>Nocardioides</taxon>
    </lineage>
</organism>
<accession>A0ABN2XZ40</accession>
<keyword evidence="1" id="KW-1133">Transmembrane helix</keyword>
<proteinExistence type="predicted"/>
<protein>
    <submittedName>
        <fullName evidence="2">Uncharacterized protein</fullName>
    </submittedName>
</protein>
<dbReference type="EMBL" id="BAAAQQ010000004">
    <property type="protein sequence ID" value="GAA2119813.1"/>
    <property type="molecule type" value="Genomic_DNA"/>
</dbReference>
<gene>
    <name evidence="2" type="ORF">GCM10009843_12770</name>
</gene>
<dbReference type="RefSeq" id="WP_344302837.1">
    <property type="nucleotide sequence ID" value="NZ_BAAAQQ010000004.1"/>
</dbReference>
<comment type="caution">
    <text evidence="2">The sequence shown here is derived from an EMBL/GenBank/DDBJ whole genome shotgun (WGS) entry which is preliminary data.</text>
</comment>
<keyword evidence="1" id="KW-0472">Membrane</keyword>
<keyword evidence="1" id="KW-0812">Transmembrane</keyword>
<evidence type="ECO:0000313" key="3">
    <source>
        <dbReference type="Proteomes" id="UP001500575"/>
    </source>
</evidence>
<evidence type="ECO:0000256" key="1">
    <source>
        <dbReference type="SAM" id="Phobius"/>
    </source>
</evidence>
<keyword evidence="3" id="KW-1185">Reference proteome</keyword>
<feature type="transmembrane region" description="Helical" evidence="1">
    <location>
        <begin position="52"/>
        <end position="71"/>
    </location>
</feature>
<name>A0ABN2XZ40_9ACTN</name>
<dbReference type="Proteomes" id="UP001500575">
    <property type="component" value="Unassembled WGS sequence"/>
</dbReference>
<reference evidence="2 3" key="1">
    <citation type="journal article" date="2019" name="Int. J. Syst. Evol. Microbiol.">
        <title>The Global Catalogue of Microorganisms (GCM) 10K type strain sequencing project: providing services to taxonomists for standard genome sequencing and annotation.</title>
        <authorList>
            <consortium name="The Broad Institute Genomics Platform"/>
            <consortium name="The Broad Institute Genome Sequencing Center for Infectious Disease"/>
            <person name="Wu L."/>
            <person name="Ma J."/>
        </authorList>
    </citation>
    <scope>NUCLEOTIDE SEQUENCE [LARGE SCALE GENOMIC DNA]</scope>
    <source>
        <strain evidence="2 3">JCM 16021</strain>
    </source>
</reference>